<dbReference type="OrthoDB" id="9802898at2"/>
<organism evidence="1 2">
    <name type="scientific">Sphingobium baderi LL03</name>
    <dbReference type="NCBI Taxonomy" id="1114964"/>
    <lineage>
        <taxon>Bacteria</taxon>
        <taxon>Pseudomonadati</taxon>
        <taxon>Pseudomonadota</taxon>
        <taxon>Alphaproteobacteria</taxon>
        <taxon>Sphingomonadales</taxon>
        <taxon>Sphingomonadaceae</taxon>
        <taxon>Sphingobium</taxon>
    </lineage>
</organism>
<accession>T0I991</accession>
<dbReference type="GO" id="GO:0003824">
    <property type="term" value="F:catalytic activity"/>
    <property type="evidence" value="ECO:0007669"/>
    <property type="project" value="UniProtKB-ARBA"/>
</dbReference>
<evidence type="ECO:0000313" key="2">
    <source>
        <dbReference type="Proteomes" id="UP000015524"/>
    </source>
</evidence>
<evidence type="ECO:0000313" key="1">
    <source>
        <dbReference type="EMBL" id="EQB06184.1"/>
    </source>
</evidence>
<reference evidence="1 2" key="1">
    <citation type="journal article" date="2013" name="Genome Announc.">
        <title>Draft Genome Sequence of a Hexachlorocyclohexane-Degrading Bacterium, Sphingobium baderi Strain LL03T.</title>
        <authorList>
            <person name="Kaur J."/>
            <person name="Verma H."/>
            <person name="Tripathi C."/>
            <person name="Khurana J.P."/>
            <person name="Lal R."/>
        </authorList>
    </citation>
    <scope>NUCLEOTIDE SEQUENCE [LARGE SCALE GENOMIC DNA]</scope>
    <source>
        <strain evidence="1 2">LL03</strain>
    </source>
</reference>
<protein>
    <recommendedName>
        <fullName evidence="3">Crotonase</fullName>
    </recommendedName>
</protein>
<dbReference type="RefSeq" id="WP_021243169.1">
    <property type="nucleotide sequence ID" value="NZ_ATIB01000017.1"/>
</dbReference>
<dbReference type="InterPro" id="IPR029045">
    <property type="entry name" value="ClpP/crotonase-like_dom_sf"/>
</dbReference>
<dbReference type="InterPro" id="IPR001753">
    <property type="entry name" value="Enoyl-CoA_hydra/iso"/>
</dbReference>
<dbReference type="PANTHER" id="PTHR11941:SF54">
    <property type="entry name" value="ENOYL-COA HYDRATASE, MITOCHONDRIAL"/>
    <property type="match status" value="1"/>
</dbReference>
<dbReference type="Gene3D" id="3.90.226.10">
    <property type="entry name" value="2-enoyl-CoA Hydratase, Chain A, domain 1"/>
    <property type="match status" value="1"/>
</dbReference>
<dbReference type="Proteomes" id="UP000015524">
    <property type="component" value="Unassembled WGS sequence"/>
</dbReference>
<keyword evidence="2" id="KW-1185">Reference proteome</keyword>
<dbReference type="PATRIC" id="fig|1114964.3.peg.123"/>
<proteinExistence type="predicted"/>
<dbReference type="Pfam" id="PF00378">
    <property type="entry name" value="ECH_1"/>
    <property type="match status" value="1"/>
</dbReference>
<dbReference type="AlphaFoldDB" id="T0I991"/>
<dbReference type="EMBL" id="ATIB01000017">
    <property type="protein sequence ID" value="EQB06184.1"/>
    <property type="molecule type" value="Genomic_DNA"/>
</dbReference>
<evidence type="ECO:0008006" key="3">
    <source>
        <dbReference type="Google" id="ProtNLM"/>
    </source>
</evidence>
<sequence length="281" mass="29884">MAKAIDGIRLEPGETIDWIILDRPEAANAFSGKMLERFSEVLADRRAAGAPVLGIRGAGKGFGAGMDLGQYNAQGSAMDDVLRLSSYVERWMAIWRHPKPVIIAVHGYCIGVAAQLASFADILIVSETATISEPTIPIGGGFIAPVWADQVGGRRAKEFAFLPGNRIDGKIAVEWGWANAAVPEGQLVVCAEALAGRMAQIPAAVLTMKKRSINRAMEAAGFSAGVGAVAESDAILHLEPEVRAIRDRLRTDGLKPVVQSFAGPSSQDIFRKYGDGTTIES</sequence>
<dbReference type="SUPFAM" id="SSF52096">
    <property type="entry name" value="ClpP/crotonase"/>
    <property type="match status" value="1"/>
</dbReference>
<dbReference type="CDD" id="cd06558">
    <property type="entry name" value="crotonase-like"/>
    <property type="match status" value="1"/>
</dbReference>
<name>T0I991_9SPHN</name>
<dbReference type="eggNOG" id="COG1024">
    <property type="taxonomic scope" value="Bacteria"/>
</dbReference>
<comment type="caution">
    <text evidence="1">The sequence shown here is derived from an EMBL/GenBank/DDBJ whole genome shotgun (WGS) entry which is preliminary data.</text>
</comment>
<gene>
    <name evidence="1" type="ORF">L485_00710</name>
</gene>
<dbReference type="PANTHER" id="PTHR11941">
    <property type="entry name" value="ENOYL-COA HYDRATASE-RELATED"/>
    <property type="match status" value="1"/>
</dbReference>
<dbReference type="GO" id="GO:0006635">
    <property type="term" value="P:fatty acid beta-oxidation"/>
    <property type="evidence" value="ECO:0007669"/>
    <property type="project" value="TreeGrafter"/>
</dbReference>